<dbReference type="KEGG" id="age:AA314_02923"/>
<proteinExistence type="predicted"/>
<evidence type="ECO:0000313" key="4">
    <source>
        <dbReference type="Proteomes" id="UP000035579"/>
    </source>
</evidence>
<keyword evidence="1" id="KW-0732">Signal</keyword>
<evidence type="ECO:0000256" key="1">
    <source>
        <dbReference type="SAM" id="SignalP"/>
    </source>
</evidence>
<dbReference type="AlphaFoldDB" id="A0AAC8Q5L7"/>
<dbReference type="EMBL" id="CP011509">
    <property type="protein sequence ID" value="AKJ01297.1"/>
    <property type="molecule type" value="Genomic_DNA"/>
</dbReference>
<dbReference type="RefSeq" id="WP_047855912.1">
    <property type="nucleotide sequence ID" value="NZ_CP011509.1"/>
</dbReference>
<protein>
    <recommendedName>
        <fullName evidence="6">Outer membrane protein beta-barrel domain-containing protein</fullName>
    </recommendedName>
</protein>
<accession>A0AAC8Q5L7</accession>
<evidence type="ECO:0008006" key="6">
    <source>
        <dbReference type="Google" id="ProtNLM"/>
    </source>
</evidence>
<keyword evidence="5" id="KW-1185">Reference proteome</keyword>
<evidence type="ECO:0000313" key="5">
    <source>
        <dbReference type="Proteomes" id="UP000256345"/>
    </source>
</evidence>
<name>A0AAC8Q5L7_9BACT</name>
<organism evidence="2 4">
    <name type="scientific">Archangium gephyra</name>
    <dbReference type="NCBI Taxonomy" id="48"/>
    <lineage>
        <taxon>Bacteria</taxon>
        <taxon>Pseudomonadati</taxon>
        <taxon>Myxococcota</taxon>
        <taxon>Myxococcia</taxon>
        <taxon>Myxococcales</taxon>
        <taxon>Cystobacterineae</taxon>
        <taxon>Archangiaceae</taxon>
        <taxon>Archangium</taxon>
    </lineage>
</organism>
<dbReference type="Proteomes" id="UP000035579">
    <property type="component" value="Chromosome"/>
</dbReference>
<reference evidence="2 4" key="1">
    <citation type="submission" date="2015-05" db="EMBL/GenBank/DDBJ databases">
        <title>Genome assembly of Archangium gephyra DSM 2261.</title>
        <authorList>
            <person name="Sharma G."/>
            <person name="Subramanian S."/>
        </authorList>
    </citation>
    <scope>NUCLEOTIDE SEQUENCE [LARGE SCALE GENOMIC DNA]</scope>
    <source>
        <strain evidence="2 4">DSM 2261</strain>
    </source>
</reference>
<feature type="chain" id="PRO_5042294700" description="Outer membrane protein beta-barrel domain-containing protein" evidence="1">
    <location>
        <begin position="28"/>
        <end position="221"/>
    </location>
</feature>
<feature type="signal peptide" evidence="1">
    <location>
        <begin position="1"/>
        <end position="27"/>
    </location>
</feature>
<evidence type="ECO:0000313" key="3">
    <source>
        <dbReference type="EMBL" id="REG34121.1"/>
    </source>
</evidence>
<dbReference type="Proteomes" id="UP000256345">
    <property type="component" value="Unassembled WGS sequence"/>
</dbReference>
<evidence type="ECO:0000313" key="2">
    <source>
        <dbReference type="EMBL" id="AKJ01297.1"/>
    </source>
</evidence>
<gene>
    <name evidence="2" type="ORF">AA314_02923</name>
    <name evidence="3" type="ORF">ATI61_1032</name>
</gene>
<sequence length="221" mass="23810">MPRPVLSLCRNLLLLGGLVAASRVASAQELPRPLLRPGNVDLRLEGAASLLPLSVEAGATVEAGVLPIATGTLSLGAELGANLCALACWVPNLFSERHTSRWDLSAVGRLGYHFTVANRNYSRMDLFGVLLGGVIEPRTTVSAPGYRFEGRGRGAVLGLGMGGNYFPSASRFFLGFEARLRFSTGTYALTLTRGTYDFTDADRRWLRLGLNTAFFVGVRLF</sequence>
<reference evidence="3 5" key="2">
    <citation type="submission" date="2018-08" db="EMBL/GenBank/DDBJ databases">
        <title>Genomic Encyclopedia of Archaeal and Bacterial Type Strains, Phase II (KMG-II): from individual species to whole genera.</title>
        <authorList>
            <person name="Goeker M."/>
        </authorList>
    </citation>
    <scope>NUCLEOTIDE SEQUENCE [LARGE SCALE GENOMIC DNA]</scope>
    <source>
        <strain evidence="3 5">DSM 2261</strain>
    </source>
</reference>
<dbReference type="EMBL" id="QUMU01000003">
    <property type="protein sequence ID" value="REG34121.1"/>
    <property type="molecule type" value="Genomic_DNA"/>
</dbReference>